<organism evidence="2 3">
    <name type="scientific">Candidatus Corynebacterium gallistercoris</name>
    <dbReference type="NCBI Taxonomy" id="2838530"/>
    <lineage>
        <taxon>Bacteria</taxon>
        <taxon>Bacillati</taxon>
        <taxon>Actinomycetota</taxon>
        <taxon>Actinomycetes</taxon>
        <taxon>Mycobacteriales</taxon>
        <taxon>Corynebacteriaceae</taxon>
        <taxon>Corynebacterium</taxon>
    </lineage>
</organism>
<dbReference type="AlphaFoldDB" id="A0A9D1RY42"/>
<name>A0A9D1RY42_9CORY</name>
<evidence type="ECO:0000256" key="1">
    <source>
        <dbReference type="SAM" id="MobiDB-lite"/>
    </source>
</evidence>
<dbReference type="EMBL" id="DXFZ01000059">
    <property type="protein sequence ID" value="HIW95859.1"/>
    <property type="molecule type" value="Genomic_DNA"/>
</dbReference>
<accession>A0A9D1RY42</accession>
<feature type="compositionally biased region" description="Polar residues" evidence="1">
    <location>
        <begin position="1"/>
        <end position="14"/>
    </location>
</feature>
<evidence type="ECO:0008006" key="4">
    <source>
        <dbReference type="Google" id="ProtNLM"/>
    </source>
</evidence>
<protein>
    <recommendedName>
        <fullName evidence="4">DUF3558 domain-containing protein</fullName>
    </recommendedName>
</protein>
<sequence length="205" mass="20693">MFSYSNSTAKNTPEPQEAAAPGATPSTKLGTKRASIPLKKPAALAAAGLLALGLAACSEDSQQEAADKAASATDAAADAAASATDAAGDKAGELTGDGACEYDGKQVRTVEGKVDCQEATATLDDYLDRRDAEGGGNANVVNLGEWTCNTPTAAVAGANTSSNTEAEQERTEVECTRAADMAMFHLVATETNGTTEHTGTTGTTN</sequence>
<reference evidence="2" key="1">
    <citation type="journal article" date="2021" name="PeerJ">
        <title>Extensive microbial diversity within the chicken gut microbiome revealed by metagenomics and culture.</title>
        <authorList>
            <person name="Gilroy R."/>
            <person name="Ravi A."/>
            <person name="Getino M."/>
            <person name="Pursley I."/>
            <person name="Horton D.L."/>
            <person name="Alikhan N.F."/>
            <person name="Baker D."/>
            <person name="Gharbi K."/>
            <person name="Hall N."/>
            <person name="Watson M."/>
            <person name="Adriaenssens E.M."/>
            <person name="Foster-Nyarko E."/>
            <person name="Jarju S."/>
            <person name="Secka A."/>
            <person name="Antonio M."/>
            <person name="Oren A."/>
            <person name="Chaudhuri R.R."/>
            <person name="La Ragione R."/>
            <person name="Hildebrand F."/>
            <person name="Pallen M.J."/>
        </authorList>
    </citation>
    <scope>NUCLEOTIDE SEQUENCE</scope>
    <source>
        <strain evidence="2">4376</strain>
    </source>
</reference>
<evidence type="ECO:0000313" key="2">
    <source>
        <dbReference type="EMBL" id="HIW95859.1"/>
    </source>
</evidence>
<proteinExistence type="predicted"/>
<feature type="region of interest" description="Disordered" evidence="1">
    <location>
        <begin position="1"/>
        <end position="34"/>
    </location>
</feature>
<dbReference type="Proteomes" id="UP000824189">
    <property type="component" value="Unassembled WGS sequence"/>
</dbReference>
<comment type="caution">
    <text evidence="2">The sequence shown here is derived from an EMBL/GenBank/DDBJ whole genome shotgun (WGS) entry which is preliminary data.</text>
</comment>
<evidence type="ECO:0000313" key="3">
    <source>
        <dbReference type="Proteomes" id="UP000824189"/>
    </source>
</evidence>
<gene>
    <name evidence="2" type="ORF">H9867_05165</name>
</gene>
<reference evidence="2" key="2">
    <citation type="submission" date="2021-04" db="EMBL/GenBank/DDBJ databases">
        <authorList>
            <person name="Gilroy R."/>
        </authorList>
    </citation>
    <scope>NUCLEOTIDE SEQUENCE</scope>
    <source>
        <strain evidence="2">4376</strain>
    </source>
</reference>